<sequence>MQKPKRPKERSLKTVLLPISKKILPEIDKVPEDQEEGDALTSKDEFDWEEDDDEPISLDEDEEPDAPAVQTGKTFEADLRSFNEAFPVPDEHPHVARYQSQITTLIQRLSQWARSGVAGDFLVKA</sequence>
<organism evidence="2 3">
    <name type="scientific">Fusarium agapanthi</name>
    <dbReference type="NCBI Taxonomy" id="1803897"/>
    <lineage>
        <taxon>Eukaryota</taxon>
        <taxon>Fungi</taxon>
        <taxon>Dikarya</taxon>
        <taxon>Ascomycota</taxon>
        <taxon>Pezizomycotina</taxon>
        <taxon>Sordariomycetes</taxon>
        <taxon>Hypocreomycetidae</taxon>
        <taxon>Hypocreales</taxon>
        <taxon>Nectriaceae</taxon>
        <taxon>Fusarium</taxon>
        <taxon>Fusarium fujikuroi species complex</taxon>
    </lineage>
</organism>
<dbReference type="EMBL" id="LUFC02000751">
    <property type="protein sequence ID" value="KAF4494570.1"/>
    <property type="molecule type" value="Genomic_DNA"/>
</dbReference>
<protein>
    <submittedName>
        <fullName evidence="2">Uncharacterized protein</fullName>
    </submittedName>
</protein>
<comment type="caution">
    <text evidence="2">The sequence shown here is derived from an EMBL/GenBank/DDBJ whole genome shotgun (WGS) entry which is preliminary data.</text>
</comment>
<evidence type="ECO:0000256" key="1">
    <source>
        <dbReference type="SAM" id="MobiDB-lite"/>
    </source>
</evidence>
<feature type="compositionally biased region" description="Acidic residues" evidence="1">
    <location>
        <begin position="46"/>
        <end position="65"/>
    </location>
</feature>
<evidence type="ECO:0000313" key="3">
    <source>
        <dbReference type="Proteomes" id="UP000737391"/>
    </source>
</evidence>
<proteinExistence type="predicted"/>
<feature type="region of interest" description="Disordered" evidence="1">
    <location>
        <begin position="25"/>
        <end position="68"/>
    </location>
</feature>
<name>A0A9P5E4L7_9HYPO</name>
<reference evidence="2" key="1">
    <citation type="submission" date="2020-01" db="EMBL/GenBank/DDBJ databases">
        <title>Identification and distribution of gene clusters putatively required for synthesis of sphingolipid metabolism inhibitors in phylogenetically diverse species of the filamentous fungus Fusarium.</title>
        <authorList>
            <person name="Kim H.-S."/>
            <person name="Busman M."/>
            <person name="Brown D.W."/>
            <person name="Divon H."/>
            <person name="Uhlig S."/>
            <person name="Proctor R.H."/>
        </authorList>
    </citation>
    <scope>NUCLEOTIDE SEQUENCE</scope>
    <source>
        <strain evidence="2">NRRL 31653</strain>
    </source>
</reference>
<keyword evidence="3" id="KW-1185">Reference proteome</keyword>
<accession>A0A9P5E4L7</accession>
<dbReference type="Proteomes" id="UP000737391">
    <property type="component" value="Unassembled WGS sequence"/>
</dbReference>
<dbReference type="AlphaFoldDB" id="A0A9P5E4L7"/>
<evidence type="ECO:0000313" key="2">
    <source>
        <dbReference type="EMBL" id="KAF4494570.1"/>
    </source>
</evidence>
<gene>
    <name evidence="2" type="ORF">FAGAP_9300</name>
</gene>